<dbReference type="EMBL" id="CAJVPV010006416">
    <property type="protein sequence ID" value="CAG8604767.1"/>
    <property type="molecule type" value="Genomic_DNA"/>
</dbReference>
<dbReference type="InterPro" id="IPR002035">
    <property type="entry name" value="VWF_A"/>
</dbReference>
<proteinExistence type="predicted"/>
<dbReference type="OrthoDB" id="10006997at2759"/>
<dbReference type="Proteomes" id="UP000789342">
    <property type="component" value="Unassembled WGS sequence"/>
</dbReference>
<dbReference type="InterPro" id="IPR036465">
    <property type="entry name" value="vWFA_dom_sf"/>
</dbReference>
<organism evidence="2 3">
    <name type="scientific">Acaulospora morrowiae</name>
    <dbReference type="NCBI Taxonomy" id="94023"/>
    <lineage>
        <taxon>Eukaryota</taxon>
        <taxon>Fungi</taxon>
        <taxon>Fungi incertae sedis</taxon>
        <taxon>Mucoromycota</taxon>
        <taxon>Glomeromycotina</taxon>
        <taxon>Glomeromycetes</taxon>
        <taxon>Diversisporales</taxon>
        <taxon>Acaulosporaceae</taxon>
        <taxon>Acaulospora</taxon>
    </lineage>
</organism>
<dbReference type="SMART" id="SM00327">
    <property type="entry name" value="VWA"/>
    <property type="match status" value="1"/>
</dbReference>
<evidence type="ECO:0000259" key="1">
    <source>
        <dbReference type="SMART" id="SM00327"/>
    </source>
</evidence>
<dbReference type="Pfam" id="PF00092">
    <property type="entry name" value="VWA"/>
    <property type="match status" value="1"/>
</dbReference>
<dbReference type="CDD" id="cd00198">
    <property type="entry name" value="vWFA"/>
    <property type="match status" value="1"/>
</dbReference>
<reference evidence="2" key="1">
    <citation type="submission" date="2021-06" db="EMBL/GenBank/DDBJ databases">
        <authorList>
            <person name="Kallberg Y."/>
            <person name="Tangrot J."/>
            <person name="Rosling A."/>
        </authorList>
    </citation>
    <scope>NUCLEOTIDE SEQUENCE</scope>
    <source>
        <strain evidence="2">CL551</strain>
    </source>
</reference>
<accession>A0A9N9CIJ8</accession>
<feature type="domain" description="VWFA" evidence="1">
    <location>
        <begin position="44"/>
        <end position="231"/>
    </location>
</feature>
<protein>
    <submittedName>
        <fullName evidence="2">17967_t:CDS:1</fullName>
    </submittedName>
</protein>
<evidence type="ECO:0000313" key="3">
    <source>
        <dbReference type="Proteomes" id="UP000789342"/>
    </source>
</evidence>
<dbReference type="Gene3D" id="3.40.50.410">
    <property type="entry name" value="von Willebrand factor, type A domain"/>
    <property type="match status" value="1"/>
</dbReference>
<evidence type="ECO:0000313" key="2">
    <source>
        <dbReference type="EMBL" id="CAG8604767.1"/>
    </source>
</evidence>
<gene>
    <name evidence="2" type="ORF">AMORRO_LOCUS7942</name>
</gene>
<sequence>MDFENNVNNDSKAEYYDIDENSSILSVKIPQDTFTKWIEGKVRELSLFVCLDISGSMSGSAIIQAKEAILQLMGELFNRKILSEKDVTCFFFNHACEVKRFSEDPNMLWENGKIRSFFDTVKSGGGTDFGCVFSSIIENLEKVMSENLAIIFFTDGQNGGPDLEGNKRNLASALMNSPLNTEVHSIGFTSGHDAALLLWLVKCAKKEGNFQYVKSSGDIPETMKITFELLETGDRTFYLQIGDRNPLPVNFDGNGFGKVALAGDSSKVEGQSIIVKKSIEAEVNTSEIEQCELPVPRRILEDDPGSALMVIPFIEIEVTRLSNEVINDNSEQETKRQRFNEILELANKYDDKVNVIVQNAFRTRSVKRRDIIQQCMTVKSTINSFKTILSEALKGTLTNEKIANFNNIAYKNITKQRLKGRLNDRAIKNIDKMEDVEKKIEKIVNSLDFDKLESEETEENLLTFSCMISTDNYIEAMKEGECICLTLDVSRSQAAIADPSQVNVKKINQTFLSSGAFLDSVKFALEENAPENVHGGFQFSLFGQSAIQGMARENITGILPLYINEKHWSIAREKMKPIMGYVTTLDMFGYAYSQVTTVPFLVLAKALSDTSSEFRRRQFKLILDTCNAIYKESKNLREENKQLFEKYMESPLNRTIDVVPNNLVYLGHLLCALRCGDVTPQDLESWLKNRLIEYLMEETIRRKLNKFTLIEEEMKDVSKVLGIDKREYIEDPINQFRNDYAEYIKATMDADKSVNVRYSIAIQKALADIGVNYEVDIESQQDVESKTKEFHAPTIKTQLYNSTTFQVPETSIIKKIKDIFAGTAETILRFNKIFESFITTNSSLESCLESPEFHFAEDKTTLASSFFDKYPLKVQVATLLQSYMHRQNSERRDAVVSEPVRYHEPFSEKTADTIIETYFNEYVVTNLNNGSSEIVKTFTAERDDALGIIFWRLESEEQAAGFLLEEVKFRGRKFFAQMLKALQRGGLCLPKEKISMVIRGEWKGIVLFSDKPKHPEDPERMARFISNAKWRPSRRTIYRTIKAQRSQIPDVKWWIDLVPMHKDYLELQFDNELMKKLARQRYEAANGVVNN</sequence>
<dbReference type="AlphaFoldDB" id="A0A9N9CIJ8"/>
<keyword evidence="3" id="KW-1185">Reference proteome</keyword>
<name>A0A9N9CIJ8_9GLOM</name>
<dbReference type="SUPFAM" id="SSF53300">
    <property type="entry name" value="vWA-like"/>
    <property type="match status" value="1"/>
</dbReference>
<comment type="caution">
    <text evidence="2">The sequence shown here is derived from an EMBL/GenBank/DDBJ whole genome shotgun (WGS) entry which is preliminary data.</text>
</comment>